<evidence type="ECO:0000313" key="10">
    <source>
        <dbReference type="EMBL" id="WFG38262.1"/>
    </source>
</evidence>
<keyword evidence="4 7" id="KW-0812">Transmembrane</keyword>
<evidence type="ECO:0000313" key="11">
    <source>
        <dbReference type="Proteomes" id="UP001219901"/>
    </source>
</evidence>
<dbReference type="PROSITE" id="PS50928">
    <property type="entry name" value="ABC_TM1"/>
    <property type="match status" value="1"/>
</dbReference>
<dbReference type="GO" id="GO:0071916">
    <property type="term" value="F:dipeptide transmembrane transporter activity"/>
    <property type="evidence" value="ECO:0007669"/>
    <property type="project" value="TreeGrafter"/>
</dbReference>
<evidence type="ECO:0000256" key="6">
    <source>
        <dbReference type="ARBA" id="ARBA00023136"/>
    </source>
</evidence>
<dbReference type="EMBL" id="WMBE01000002">
    <property type="protein sequence ID" value="MDG0866842.1"/>
    <property type="molecule type" value="Genomic_DNA"/>
</dbReference>
<dbReference type="PANTHER" id="PTHR43163">
    <property type="entry name" value="DIPEPTIDE TRANSPORT SYSTEM PERMEASE PROTEIN DPPB-RELATED"/>
    <property type="match status" value="1"/>
</dbReference>
<keyword evidence="3" id="KW-1003">Cell membrane</keyword>
<evidence type="ECO:0000256" key="4">
    <source>
        <dbReference type="ARBA" id="ARBA00022692"/>
    </source>
</evidence>
<evidence type="ECO:0000256" key="2">
    <source>
        <dbReference type="ARBA" id="ARBA00022448"/>
    </source>
</evidence>
<evidence type="ECO:0000313" key="9">
    <source>
        <dbReference type="EMBL" id="MDG0866842.1"/>
    </source>
</evidence>
<gene>
    <name evidence="9" type="ORF">GKO46_07100</name>
    <name evidence="10" type="ORF">GKO48_01105</name>
</gene>
<name>A0AAJ5ZBE4_9CHLR</name>
<evidence type="ECO:0000256" key="7">
    <source>
        <dbReference type="RuleBase" id="RU363032"/>
    </source>
</evidence>
<dbReference type="GO" id="GO:0005886">
    <property type="term" value="C:plasma membrane"/>
    <property type="evidence" value="ECO:0007669"/>
    <property type="project" value="UniProtKB-SubCell"/>
</dbReference>
<keyword evidence="5 7" id="KW-1133">Transmembrane helix</keyword>
<reference evidence="10" key="2">
    <citation type="journal article" date="2023" name="Nat. Commun.">
        <title>Cultivation of marine bacteria of the SAR202 clade.</title>
        <authorList>
            <person name="Lim Y."/>
            <person name="Seo J.H."/>
            <person name="Giovannoni S.J."/>
            <person name="Kang I."/>
            <person name="Cho J.C."/>
        </authorList>
    </citation>
    <scope>NUCLEOTIDE SEQUENCE</scope>
    <source>
        <strain evidence="10">JH1073</strain>
    </source>
</reference>
<dbReference type="AlphaFoldDB" id="A0AAJ5ZBE4"/>
<reference evidence="11" key="3">
    <citation type="submission" date="2023-06" db="EMBL/GenBank/DDBJ databases">
        <title>Pangenomics reveal diversification of enzyme families and niche specialization in globally abundant SAR202 bacteria.</title>
        <authorList>
            <person name="Saw J.H.W."/>
        </authorList>
    </citation>
    <scope>NUCLEOTIDE SEQUENCE [LARGE SCALE GENOMIC DNA]</scope>
    <source>
        <strain evidence="11">JH1073</strain>
    </source>
</reference>
<feature type="transmembrane region" description="Helical" evidence="7">
    <location>
        <begin position="105"/>
        <end position="124"/>
    </location>
</feature>
<dbReference type="SUPFAM" id="SSF161098">
    <property type="entry name" value="MetI-like"/>
    <property type="match status" value="1"/>
</dbReference>
<dbReference type="Pfam" id="PF00528">
    <property type="entry name" value="BPD_transp_1"/>
    <property type="match status" value="1"/>
</dbReference>
<evidence type="ECO:0000259" key="8">
    <source>
        <dbReference type="PROSITE" id="PS50928"/>
    </source>
</evidence>
<dbReference type="CDD" id="cd06261">
    <property type="entry name" value="TM_PBP2"/>
    <property type="match status" value="1"/>
</dbReference>
<dbReference type="EMBL" id="CP046147">
    <property type="protein sequence ID" value="WFG38262.1"/>
    <property type="molecule type" value="Genomic_DNA"/>
</dbReference>
<protein>
    <submittedName>
        <fullName evidence="10">ABC transporter permease subunit</fullName>
    </submittedName>
</protein>
<keyword evidence="11" id="KW-1185">Reference proteome</keyword>
<accession>A0AAJ5ZBE4</accession>
<evidence type="ECO:0000256" key="1">
    <source>
        <dbReference type="ARBA" id="ARBA00004651"/>
    </source>
</evidence>
<dbReference type="Pfam" id="PF19300">
    <property type="entry name" value="BPD_transp_1_N"/>
    <property type="match status" value="1"/>
</dbReference>
<dbReference type="PANTHER" id="PTHR43163:SF6">
    <property type="entry name" value="DIPEPTIDE TRANSPORT SYSTEM PERMEASE PROTEIN DPPB-RELATED"/>
    <property type="match status" value="1"/>
</dbReference>
<dbReference type="InterPro" id="IPR000515">
    <property type="entry name" value="MetI-like"/>
</dbReference>
<dbReference type="InterPro" id="IPR035906">
    <property type="entry name" value="MetI-like_sf"/>
</dbReference>
<keyword evidence="2 7" id="KW-0813">Transport</keyword>
<keyword evidence="6 7" id="KW-0472">Membrane</keyword>
<proteinExistence type="inferred from homology"/>
<dbReference type="Gene3D" id="1.10.3720.10">
    <property type="entry name" value="MetI-like"/>
    <property type="match status" value="1"/>
</dbReference>
<evidence type="ECO:0000256" key="5">
    <source>
        <dbReference type="ARBA" id="ARBA00022989"/>
    </source>
</evidence>
<feature type="transmembrane region" description="Helical" evidence="7">
    <location>
        <begin position="136"/>
        <end position="159"/>
    </location>
</feature>
<comment type="subcellular location">
    <subcellularLocation>
        <location evidence="1 7">Cell membrane</location>
        <topology evidence="1 7">Multi-pass membrane protein</topology>
    </subcellularLocation>
</comment>
<dbReference type="Proteomes" id="UP001321249">
    <property type="component" value="Unassembled WGS sequence"/>
</dbReference>
<dbReference type="InterPro" id="IPR045621">
    <property type="entry name" value="BPD_transp_1_N"/>
</dbReference>
<sequence length="316" mass="34497">MRKYLIQRFFFGLLSLVAATLIVFVLSRAQGDPLLLYAKPGGYGVSPEQIAALEEKLALDKPLIVQYFIWLGRVVRGDLGETLLAERPVSDVIGEKIGATFQLGILAWIFATLVGVPLGVLSAVKRGSVWDYIGRVFALFGQAAPVFFLGILGILFFAVQLNWLPAGTRPIQDPFWPNQAKALVMPTIALGWLPAAVYLRLTRSAMLEVLDSEYVKLARAKGASGSAVIWRHALRNALIPPITVSALVLVGFLEGSVVIEAVFAWPGIGRMAVESIHNNDFPLLTGVILMFAVLYVVGSFVADIAYTIVDPRIRYD</sequence>
<evidence type="ECO:0000313" key="12">
    <source>
        <dbReference type="Proteomes" id="UP001321249"/>
    </source>
</evidence>
<comment type="similarity">
    <text evidence="7">Belongs to the binding-protein-dependent transport system permease family.</text>
</comment>
<feature type="domain" description="ABC transmembrane type-1" evidence="8">
    <location>
        <begin position="97"/>
        <end position="302"/>
    </location>
</feature>
<feature type="transmembrane region" description="Helical" evidence="7">
    <location>
        <begin position="179"/>
        <end position="199"/>
    </location>
</feature>
<organism evidence="10 11">
    <name type="scientific">Candidatus Lucifugimonas marina</name>
    <dbReference type="NCBI Taxonomy" id="3038979"/>
    <lineage>
        <taxon>Bacteria</taxon>
        <taxon>Bacillati</taxon>
        <taxon>Chloroflexota</taxon>
        <taxon>Dehalococcoidia</taxon>
        <taxon>SAR202 cluster</taxon>
        <taxon>Candidatus Lucifugimonadales</taxon>
        <taxon>Candidatus Lucifugimonadaceae</taxon>
        <taxon>Candidatus Lucifugimonas</taxon>
    </lineage>
</organism>
<dbReference type="Proteomes" id="UP001219901">
    <property type="component" value="Chromosome"/>
</dbReference>
<reference evidence="11 12" key="1">
    <citation type="submission" date="2019-11" db="EMBL/GenBank/DDBJ databases">
        <authorList>
            <person name="Cho J.-C."/>
        </authorList>
    </citation>
    <scope>NUCLEOTIDE SEQUENCE [LARGE SCALE GENOMIC DNA]</scope>
    <source>
        <strain evidence="10 11">JH1073</strain>
        <strain evidence="9 12">JH702</strain>
    </source>
</reference>
<feature type="transmembrane region" description="Helical" evidence="7">
    <location>
        <begin position="238"/>
        <end position="263"/>
    </location>
</feature>
<evidence type="ECO:0000256" key="3">
    <source>
        <dbReference type="ARBA" id="ARBA00022475"/>
    </source>
</evidence>
<dbReference type="RefSeq" id="WP_342824614.1">
    <property type="nucleotide sequence ID" value="NZ_CP046146.1"/>
</dbReference>
<feature type="transmembrane region" description="Helical" evidence="7">
    <location>
        <begin position="283"/>
        <end position="309"/>
    </location>
</feature>